<name>A0A9X7P0L2_9MYCO</name>
<protein>
    <submittedName>
        <fullName evidence="2">Nuclear transport factor 2 family protein</fullName>
    </submittedName>
</protein>
<dbReference type="Gene3D" id="3.10.450.50">
    <property type="match status" value="1"/>
</dbReference>
<dbReference type="Pfam" id="PF14534">
    <property type="entry name" value="DUF4440"/>
    <property type="match status" value="1"/>
</dbReference>
<dbReference type="Proteomes" id="UP000237911">
    <property type="component" value="Unassembled WGS sequence"/>
</dbReference>
<dbReference type="EMBL" id="PUEV01000002">
    <property type="protein sequence ID" value="PQM54232.1"/>
    <property type="molecule type" value="Genomic_DNA"/>
</dbReference>
<organism evidence="2 3">
    <name type="scientific">Mycolicibacter virginiensis</name>
    <dbReference type="NCBI Taxonomy" id="1795032"/>
    <lineage>
        <taxon>Bacteria</taxon>
        <taxon>Bacillati</taxon>
        <taxon>Actinomycetota</taxon>
        <taxon>Actinomycetes</taxon>
        <taxon>Mycobacteriales</taxon>
        <taxon>Mycobacteriaceae</taxon>
        <taxon>Mycolicibacter</taxon>
    </lineage>
</organism>
<dbReference type="RefSeq" id="WP_065153152.1">
    <property type="nucleotide sequence ID" value="NZ_PUEV01000002.1"/>
</dbReference>
<evidence type="ECO:0000259" key="1">
    <source>
        <dbReference type="Pfam" id="PF14534"/>
    </source>
</evidence>
<dbReference type="InterPro" id="IPR027843">
    <property type="entry name" value="DUF4440"/>
</dbReference>
<accession>A0A9X7P0L2</accession>
<dbReference type="SUPFAM" id="SSF54427">
    <property type="entry name" value="NTF2-like"/>
    <property type="match status" value="1"/>
</dbReference>
<feature type="domain" description="DUF4440" evidence="1">
    <location>
        <begin position="7"/>
        <end position="113"/>
    </location>
</feature>
<comment type="caution">
    <text evidence="2">The sequence shown here is derived from an EMBL/GenBank/DDBJ whole genome shotgun (WGS) entry which is preliminary data.</text>
</comment>
<keyword evidence="3" id="KW-1185">Reference proteome</keyword>
<gene>
    <name evidence="2" type="ORF">C5U48_00370</name>
</gene>
<dbReference type="InterPro" id="IPR032710">
    <property type="entry name" value="NTF2-like_dom_sf"/>
</dbReference>
<proteinExistence type="predicted"/>
<reference evidence="2 3" key="1">
    <citation type="submission" date="2018-02" db="EMBL/GenBank/DDBJ databases">
        <title>Draft genome sequence of Mycobacterium virginiense isolated from mud of a swine farm in Japan.</title>
        <authorList>
            <person name="Ohya K."/>
        </authorList>
    </citation>
    <scope>NUCLEOTIDE SEQUENCE [LARGE SCALE GENOMIC DNA]</scope>
    <source>
        <strain evidence="2 3">GF75</strain>
    </source>
</reference>
<dbReference type="AlphaFoldDB" id="A0A9X7P0L2"/>
<evidence type="ECO:0000313" key="3">
    <source>
        <dbReference type="Proteomes" id="UP000237911"/>
    </source>
</evidence>
<sequence>MTTSEELIALEQRGWEALATRGEAAADFYREVLDDDIAMVFPGGMSIFDRDAVIASMGGEPWSSFELSDIHVLMPVPDVGIVTYRSTSQRGDQPTYVALVTSVYTRRGDTWRLTLHQQTAA</sequence>
<evidence type="ECO:0000313" key="2">
    <source>
        <dbReference type="EMBL" id="PQM54232.1"/>
    </source>
</evidence>